<protein>
    <recommendedName>
        <fullName evidence="3">Endonuclease/exonuclease/phosphatase domain-containing protein</fullName>
    </recommendedName>
</protein>
<proteinExistence type="predicted"/>
<comment type="caution">
    <text evidence="1">The sequence shown here is derived from an EMBL/GenBank/DDBJ whole genome shotgun (WGS) entry which is preliminary data.</text>
</comment>
<accession>A0A2T7NUM1</accession>
<name>A0A2T7NUM1_POMCA</name>
<organism evidence="1 2">
    <name type="scientific">Pomacea canaliculata</name>
    <name type="common">Golden apple snail</name>
    <dbReference type="NCBI Taxonomy" id="400727"/>
    <lineage>
        <taxon>Eukaryota</taxon>
        <taxon>Metazoa</taxon>
        <taxon>Spiralia</taxon>
        <taxon>Lophotrochozoa</taxon>
        <taxon>Mollusca</taxon>
        <taxon>Gastropoda</taxon>
        <taxon>Caenogastropoda</taxon>
        <taxon>Architaenioglossa</taxon>
        <taxon>Ampullarioidea</taxon>
        <taxon>Ampullariidae</taxon>
        <taxon>Pomacea</taxon>
    </lineage>
</organism>
<dbReference type="PANTHER" id="PTHR46670:SF3">
    <property type="entry name" value="ENDONUCLEASE_EXONUCLEASE_PHOSPHATASE DOMAIN-CONTAINING PROTEIN"/>
    <property type="match status" value="1"/>
</dbReference>
<evidence type="ECO:0008006" key="3">
    <source>
        <dbReference type="Google" id="ProtNLM"/>
    </source>
</evidence>
<sequence>MLLDSLLTKEKNLILGDVNFHFDRPQDSDVKRLIEALDSRGLCQLIDKPTHRLGHILDWVITRAPSESLVKSAVVEDFLISDHFVQSLVTDLFRPRRRKTSVLCRNLKKVDLNAFREDLLLLDPPTDVNELAELYNQTLLELLDKHAPAVSKIVVDRPDCAWFCEGVSEAKKQRRLAEKKWRRTKLEIDRQLYKLARNKYVCAVKKAKSLFVQEQLEAARLFIDAELSMCNHVNSVVAKSYYFLRTLGRLRPMLTQAAANSLAVATITSRLDYCNSALWGIPATQLDRLQRVQNTAARIVTRAKSSTEHITPILQSLHWLPMNKRIDHKVLSIAQSCMSKTAPDYLQEIVPPYQPSRSLRSGSQSRFCLPAEEDTNKKRTGARAFKNAAPKLWNALPSSLSTITSPTTFRKKLKTHLFLSSQS</sequence>
<dbReference type="AlphaFoldDB" id="A0A2T7NUM1"/>
<reference evidence="1 2" key="1">
    <citation type="submission" date="2018-04" db="EMBL/GenBank/DDBJ databases">
        <title>The genome of golden apple snail Pomacea canaliculata provides insight into stress tolerance and invasive adaptation.</title>
        <authorList>
            <person name="Liu C."/>
            <person name="Liu B."/>
            <person name="Ren Y."/>
            <person name="Zhang Y."/>
            <person name="Wang H."/>
            <person name="Li S."/>
            <person name="Jiang F."/>
            <person name="Yin L."/>
            <person name="Zhang G."/>
            <person name="Qian W."/>
            <person name="Fan W."/>
        </authorList>
    </citation>
    <scope>NUCLEOTIDE SEQUENCE [LARGE SCALE GENOMIC DNA]</scope>
    <source>
        <strain evidence="1">SZHN2017</strain>
        <tissue evidence="1">Muscle</tissue>
    </source>
</reference>
<dbReference type="PANTHER" id="PTHR46670">
    <property type="entry name" value="ENDO/EXONUCLEASE/PHOSPHATASE DOMAIN-CONTAINING PROTEIN"/>
    <property type="match status" value="1"/>
</dbReference>
<evidence type="ECO:0000313" key="1">
    <source>
        <dbReference type="EMBL" id="PVD24863.1"/>
    </source>
</evidence>
<gene>
    <name evidence="1" type="ORF">C0Q70_15352</name>
</gene>
<evidence type="ECO:0000313" key="2">
    <source>
        <dbReference type="Proteomes" id="UP000245119"/>
    </source>
</evidence>
<keyword evidence="2" id="KW-1185">Reference proteome</keyword>
<dbReference type="EMBL" id="PZQS01000009">
    <property type="protein sequence ID" value="PVD24863.1"/>
    <property type="molecule type" value="Genomic_DNA"/>
</dbReference>
<dbReference type="Proteomes" id="UP000245119">
    <property type="component" value="Linkage Group LG9"/>
</dbReference>